<gene>
    <name evidence="2" type="ORF">KQI42_18710</name>
</gene>
<sequence>MRKMFKRLITFIIALLILVLLCGIIVTTFFPLGFSSHIVKYSEEYNLDPYLVAAVINVESKYDKNAVSHKEARGLMQISPKTGEWAAEELEIENYSKELLFDPEINIRIGSWYLNTLLKEFNQDINLVLAAYNGGSGRVNKWLLDERYCEDGVNLKVIPFKETEEYVEKVLKNYKIYKFLYKNGLNKTDDSSPVHISIIHNIRRMIKEAIKNL</sequence>
<dbReference type="CDD" id="cd16896">
    <property type="entry name" value="LT_Slt70-like"/>
    <property type="match status" value="1"/>
</dbReference>
<proteinExistence type="predicted"/>
<feature type="domain" description="Transglycosylase SLT" evidence="1">
    <location>
        <begin position="38"/>
        <end position="144"/>
    </location>
</feature>
<evidence type="ECO:0000313" key="2">
    <source>
        <dbReference type="EMBL" id="MBU5440043.1"/>
    </source>
</evidence>
<comment type="caution">
    <text evidence="2">The sequence shown here is derived from an EMBL/GenBank/DDBJ whole genome shotgun (WGS) entry which is preliminary data.</text>
</comment>
<protein>
    <submittedName>
        <fullName evidence="2">Lytic transglycosylase domain-containing protein</fullName>
    </submittedName>
</protein>
<evidence type="ECO:0000259" key="1">
    <source>
        <dbReference type="Pfam" id="PF01464"/>
    </source>
</evidence>
<dbReference type="Pfam" id="PF01464">
    <property type="entry name" value="SLT"/>
    <property type="match status" value="1"/>
</dbReference>
<dbReference type="PANTHER" id="PTHR37423">
    <property type="entry name" value="SOLUBLE LYTIC MUREIN TRANSGLYCOSYLASE-RELATED"/>
    <property type="match status" value="1"/>
</dbReference>
<evidence type="ECO:0000313" key="3">
    <source>
        <dbReference type="Proteomes" id="UP000749471"/>
    </source>
</evidence>
<name>A0ABS6EAS8_9FIRM</name>
<dbReference type="Proteomes" id="UP000749471">
    <property type="component" value="Unassembled WGS sequence"/>
</dbReference>
<reference evidence="2 3" key="1">
    <citation type="submission" date="2021-06" db="EMBL/GenBank/DDBJ databases">
        <authorList>
            <person name="Sun Q."/>
            <person name="Li D."/>
        </authorList>
    </citation>
    <scope>NUCLEOTIDE SEQUENCE [LARGE SCALE GENOMIC DNA]</scope>
    <source>
        <strain evidence="2 3">MSJ-40</strain>
    </source>
</reference>
<dbReference type="InterPro" id="IPR008258">
    <property type="entry name" value="Transglycosylase_SLT_dom_1"/>
</dbReference>
<organism evidence="2 3">
    <name type="scientific">Tissierella simiarum</name>
    <dbReference type="NCBI Taxonomy" id="2841534"/>
    <lineage>
        <taxon>Bacteria</taxon>
        <taxon>Bacillati</taxon>
        <taxon>Bacillota</taxon>
        <taxon>Tissierellia</taxon>
        <taxon>Tissierellales</taxon>
        <taxon>Tissierellaceae</taxon>
        <taxon>Tissierella</taxon>
    </lineage>
</organism>
<keyword evidence="3" id="KW-1185">Reference proteome</keyword>
<accession>A0ABS6EAS8</accession>
<dbReference type="PANTHER" id="PTHR37423:SF2">
    <property type="entry name" value="MEMBRANE-BOUND LYTIC MUREIN TRANSGLYCOSYLASE C"/>
    <property type="match status" value="1"/>
</dbReference>
<dbReference type="EMBL" id="JAHLPM010000023">
    <property type="protein sequence ID" value="MBU5440043.1"/>
    <property type="molecule type" value="Genomic_DNA"/>
</dbReference>